<reference evidence="5 6" key="1">
    <citation type="submission" date="2014-02" db="EMBL/GenBank/DDBJ databases">
        <authorList>
            <person name="Manrique M."/>
        </authorList>
    </citation>
    <scope>NUCLEOTIDE SEQUENCE [LARGE SCALE GENOMIC DNA]</scope>
    <source>
        <strain evidence="5 6">LMG17956</strain>
    </source>
</reference>
<sequence>MSKNSPQDIKNREIFSQNLNRIMKNKGVRQIDLHNNLGIPKSTITGYVKGYSMPTLGNIQKIADYLNVKKSDLDPRFSANSSALKTDTEPIPIEDLKNRFMTFDGKPLTEDDLKAIQTIIEVYLGKQGGD</sequence>
<evidence type="ECO:0000256" key="2">
    <source>
        <dbReference type="ARBA" id="ARBA00023125"/>
    </source>
</evidence>
<dbReference type="GO" id="GO:0003677">
    <property type="term" value="F:DNA binding"/>
    <property type="evidence" value="ECO:0007669"/>
    <property type="project" value="UniProtKB-KW"/>
</dbReference>
<dbReference type="Pfam" id="PF01381">
    <property type="entry name" value="HTH_3"/>
    <property type="match status" value="1"/>
</dbReference>
<dbReference type="Gene3D" id="1.10.260.40">
    <property type="entry name" value="lambda repressor-like DNA-binding domains"/>
    <property type="match status" value="1"/>
</dbReference>
<dbReference type="CDD" id="cd00093">
    <property type="entry name" value="HTH_XRE"/>
    <property type="match status" value="1"/>
</dbReference>
<dbReference type="SMART" id="SM00530">
    <property type="entry name" value="HTH_XRE"/>
    <property type="match status" value="1"/>
</dbReference>
<organism evidence="5 6">
    <name type="scientific">Streptococcus gallolyticus</name>
    <dbReference type="NCBI Taxonomy" id="315405"/>
    <lineage>
        <taxon>Bacteria</taxon>
        <taxon>Bacillati</taxon>
        <taxon>Bacillota</taxon>
        <taxon>Bacilli</taxon>
        <taxon>Lactobacillales</taxon>
        <taxon>Streptococcaceae</taxon>
        <taxon>Streptococcus</taxon>
    </lineage>
</organism>
<dbReference type="AlphaFoldDB" id="A0A060RIX0"/>
<feature type="domain" description="HTH cro/C1-type" evidence="4">
    <location>
        <begin position="19"/>
        <end position="73"/>
    </location>
</feature>
<reference evidence="5 6" key="2">
    <citation type="submission" date="2014-05" db="EMBL/GenBank/DDBJ databases">
        <title>Genome sequence of Streptococcus gallolyticus.</title>
        <authorList>
            <person name="Del Campo R."/>
        </authorList>
    </citation>
    <scope>NUCLEOTIDE SEQUENCE [LARGE SCALE GENOMIC DNA]</scope>
    <source>
        <strain evidence="5 6">LMG17956</strain>
    </source>
</reference>
<keyword evidence="2" id="KW-0238">DNA-binding</keyword>
<evidence type="ECO:0000256" key="1">
    <source>
        <dbReference type="ARBA" id="ARBA00023015"/>
    </source>
</evidence>
<dbReference type="InterPro" id="IPR001387">
    <property type="entry name" value="Cro/C1-type_HTH"/>
</dbReference>
<evidence type="ECO:0000313" key="5">
    <source>
        <dbReference type="EMBL" id="CDO16864.1"/>
    </source>
</evidence>
<accession>A0A060RIX0</accession>
<proteinExistence type="predicted"/>
<evidence type="ECO:0000313" key="6">
    <source>
        <dbReference type="Proteomes" id="UP000027584"/>
    </source>
</evidence>
<dbReference type="PANTHER" id="PTHR40661">
    <property type="match status" value="1"/>
</dbReference>
<evidence type="ECO:0000256" key="3">
    <source>
        <dbReference type="ARBA" id="ARBA00023163"/>
    </source>
</evidence>
<dbReference type="Proteomes" id="UP000027584">
    <property type="component" value="Unassembled WGS sequence"/>
</dbReference>
<dbReference type="EMBL" id="CCBC010000009">
    <property type="protein sequence ID" value="CDO16864.1"/>
    <property type="molecule type" value="Genomic_DNA"/>
</dbReference>
<protein>
    <submittedName>
        <fullName evidence="5">Putative phage transcriptional regulator</fullName>
    </submittedName>
</protein>
<dbReference type="OMA" id="DQMANAT"/>
<evidence type="ECO:0000259" key="4">
    <source>
        <dbReference type="PROSITE" id="PS50943"/>
    </source>
</evidence>
<name>A0A060RIX0_9STRE</name>
<dbReference type="InterPro" id="IPR010982">
    <property type="entry name" value="Lambda_DNA-bd_dom_sf"/>
</dbReference>
<dbReference type="PROSITE" id="PS50943">
    <property type="entry name" value="HTH_CROC1"/>
    <property type="match status" value="1"/>
</dbReference>
<gene>
    <name evidence="5" type="ORF">BN963_SGAL_00042</name>
</gene>
<keyword evidence="3" id="KW-0804">Transcription</keyword>
<comment type="caution">
    <text evidence="5">The sequence shown here is derived from an EMBL/GenBank/DDBJ whole genome shotgun (WGS) entry which is preliminary data.</text>
</comment>
<dbReference type="SUPFAM" id="SSF47413">
    <property type="entry name" value="lambda repressor-like DNA-binding domains"/>
    <property type="match status" value="1"/>
</dbReference>
<keyword evidence="1" id="KW-0805">Transcription regulation</keyword>
<dbReference type="PANTHER" id="PTHR40661:SF1">
    <property type="entry name" value="HTH CRO_C1-TYPE DOMAIN-CONTAINING PROTEIN"/>
    <property type="match status" value="1"/>
</dbReference>